<keyword evidence="6 11" id="KW-0732">Signal</keyword>
<dbReference type="PANTHER" id="PTHR34501:SF9">
    <property type="entry name" value="MAJOR OUTER MEMBRANE PROTEIN P.IA"/>
    <property type="match status" value="1"/>
</dbReference>
<evidence type="ECO:0000256" key="7">
    <source>
        <dbReference type="ARBA" id="ARBA00023065"/>
    </source>
</evidence>
<dbReference type="InterPro" id="IPR023614">
    <property type="entry name" value="Porin_dom_sf"/>
</dbReference>
<dbReference type="PRINTS" id="PR00184">
    <property type="entry name" value="NEISSPPORIN"/>
</dbReference>
<dbReference type="EMBL" id="QJTC01000014">
    <property type="protein sequence ID" value="PYE76248.1"/>
    <property type="molecule type" value="Genomic_DNA"/>
</dbReference>
<dbReference type="RefSeq" id="WP_110465914.1">
    <property type="nucleotide sequence ID" value="NZ_JAMOFZ010000014.1"/>
</dbReference>
<dbReference type="AlphaFoldDB" id="A0A318SG60"/>
<keyword evidence="10" id="KW-0998">Cell outer membrane</keyword>
<dbReference type="SUPFAM" id="SSF56935">
    <property type="entry name" value="Porins"/>
    <property type="match status" value="1"/>
</dbReference>
<keyword evidence="8" id="KW-0626">Porin</keyword>
<feature type="signal peptide" evidence="11">
    <location>
        <begin position="1"/>
        <end position="31"/>
    </location>
</feature>
<dbReference type="InterPro" id="IPR050298">
    <property type="entry name" value="Gram-neg_bact_OMP"/>
</dbReference>
<comment type="subcellular location">
    <subcellularLocation>
        <location evidence="1">Cell outer membrane</location>
        <topology evidence="1">Multi-pass membrane protein</topology>
    </subcellularLocation>
</comment>
<dbReference type="Proteomes" id="UP000247540">
    <property type="component" value="Unassembled WGS sequence"/>
</dbReference>
<dbReference type="InterPro" id="IPR001702">
    <property type="entry name" value="Porin_Gram-ve"/>
</dbReference>
<reference evidence="13 14" key="1">
    <citation type="submission" date="2018-06" db="EMBL/GenBank/DDBJ databases">
        <title>Genomic Encyclopedia of Type Strains, Phase III (KMG-III): the genomes of soil and plant-associated and newly described type strains.</title>
        <authorList>
            <person name="Whitman W."/>
        </authorList>
    </citation>
    <scope>NUCLEOTIDE SEQUENCE [LARGE SCALE GENOMIC DNA]</scope>
    <source>
        <strain evidence="13 14">CECT 7646</strain>
    </source>
</reference>
<comment type="subunit">
    <text evidence="2">Homotrimer.</text>
</comment>
<dbReference type="PROSITE" id="PS51318">
    <property type="entry name" value="TAT"/>
    <property type="match status" value="1"/>
</dbReference>
<keyword evidence="7" id="KW-0406">Ion transport</keyword>
<evidence type="ECO:0000256" key="6">
    <source>
        <dbReference type="ARBA" id="ARBA00022729"/>
    </source>
</evidence>
<dbReference type="InterPro" id="IPR002299">
    <property type="entry name" value="Porin_Neis"/>
</dbReference>
<evidence type="ECO:0000259" key="12">
    <source>
        <dbReference type="Pfam" id="PF13609"/>
    </source>
</evidence>
<evidence type="ECO:0000256" key="5">
    <source>
        <dbReference type="ARBA" id="ARBA00022692"/>
    </source>
</evidence>
<evidence type="ECO:0000256" key="4">
    <source>
        <dbReference type="ARBA" id="ARBA00022452"/>
    </source>
</evidence>
<protein>
    <submittedName>
        <fullName evidence="13">Putative porin</fullName>
    </submittedName>
</protein>
<dbReference type="GO" id="GO:0046930">
    <property type="term" value="C:pore complex"/>
    <property type="evidence" value="ECO:0007669"/>
    <property type="project" value="UniProtKB-KW"/>
</dbReference>
<proteinExistence type="predicted"/>
<dbReference type="PANTHER" id="PTHR34501">
    <property type="entry name" value="PROTEIN YDDL-RELATED"/>
    <property type="match status" value="1"/>
</dbReference>
<keyword evidence="5" id="KW-0812">Transmembrane</keyword>
<dbReference type="Gene3D" id="2.40.160.10">
    <property type="entry name" value="Porin"/>
    <property type="match status" value="1"/>
</dbReference>
<organism evidence="13 14">
    <name type="scientific">Xylophilus ampelinus</name>
    <dbReference type="NCBI Taxonomy" id="54067"/>
    <lineage>
        <taxon>Bacteria</taxon>
        <taxon>Pseudomonadati</taxon>
        <taxon>Pseudomonadota</taxon>
        <taxon>Betaproteobacteria</taxon>
        <taxon>Burkholderiales</taxon>
        <taxon>Xylophilus</taxon>
    </lineage>
</organism>
<comment type="caution">
    <text evidence="13">The sequence shown here is derived from an EMBL/GenBank/DDBJ whole genome shotgun (WGS) entry which is preliminary data.</text>
</comment>
<dbReference type="OrthoDB" id="6975458at2"/>
<evidence type="ECO:0000256" key="10">
    <source>
        <dbReference type="ARBA" id="ARBA00023237"/>
    </source>
</evidence>
<sequence>MTKTKKSALKTLALATIAAAGTADLAPAAWAQSNVIIYGRVVGGVEYVDKIRDTTTGQTGSLTRAADNQWGTSMLGFKGSEDLGGGLKADFLLESGFGLKTGTTNGTAFFNRRSYVGLSSASWGRFRLGKNLLISNDVWNLDPTGQQFISSSTLVRGRNWQGASNVVEYSTPDLAGFNATAQIGIGEQVGSTKPLSTAGVSLSYIHQDLELRGIYSQRRDQNGVYSNPYTFSKEGIVGGTYRFGPAKVFAAYDTITAGDAPVTGPSKVKHGWLGVRYEVNGALQLIGAAYRVDTDRVDGKATLLMVGADYYLSKRTFLYASLGGVSNAGNGNFAADVSVNGPGAGRSQRAVYAGMGHSF</sequence>
<dbReference type="InterPro" id="IPR006311">
    <property type="entry name" value="TAT_signal"/>
</dbReference>
<keyword evidence="4" id="KW-1134">Transmembrane beta strand</keyword>
<dbReference type="PRINTS" id="PR00182">
    <property type="entry name" value="ECOLNEIPORIN"/>
</dbReference>
<dbReference type="Pfam" id="PF13609">
    <property type="entry name" value="Porin_4"/>
    <property type="match status" value="1"/>
</dbReference>
<feature type="chain" id="PRO_5016341358" evidence="11">
    <location>
        <begin position="32"/>
        <end position="359"/>
    </location>
</feature>
<evidence type="ECO:0000256" key="1">
    <source>
        <dbReference type="ARBA" id="ARBA00004571"/>
    </source>
</evidence>
<evidence type="ECO:0000256" key="8">
    <source>
        <dbReference type="ARBA" id="ARBA00023114"/>
    </source>
</evidence>
<evidence type="ECO:0000256" key="2">
    <source>
        <dbReference type="ARBA" id="ARBA00011233"/>
    </source>
</evidence>
<keyword evidence="14" id="KW-1185">Reference proteome</keyword>
<keyword evidence="3" id="KW-0813">Transport</keyword>
<evidence type="ECO:0000256" key="9">
    <source>
        <dbReference type="ARBA" id="ARBA00023136"/>
    </source>
</evidence>
<gene>
    <name evidence="13" type="ORF">DFQ15_11433</name>
</gene>
<dbReference type="GO" id="GO:0009279">
    <property type="term" value="C:cell outer membrane"/>
    <property type="evidence" value="ECO:0007669"/>
    <property type="project" value="UniProtKB-SubCell"/>
</dbReference>
<feature type="domain" description="Porin" evidence="12">
    <location>
        <begin position="15"/>
        <end position="327"/>
    </location>
</feature>
<keyword evidence="9" id="KW-0472">Membrane</keyword>
<evidence type="ECO:0000256" key="3">
    <source>
        <dbReference type="ARBA" id="ARBA00022448"/>
    </source>
</evidence>
<accession>A0A318SG60</accession>
<dbReference type="InterPro" id="IPR033900">
    <property type="entry name" value="Gram_neg_porin_domain"/>
</dbReference>
<evidence type="ECO:0000313" key="13">
    <source>
        <dbReference type="EMBL" id="PYE76248.1"/>
    </source>
</evidence>
<evidence type="ECO:0000313" key="14">
    <source>
        <dbReference type="Proteomes" id="UP000247540"/>
    </source>
</evidence>
<dbReference type="CDD" id="cd00342">
    <property type="entry name" value="gram_neg_porins"/>
    <property type="match status" value="1"/>
</dbReference>
<name>A0A318SG60_9BURK</name>
<dbReference type="GO" id="GO:0015288">
    <property type="term" value="F:porin activity"/>
    <property type="evidence" value="ECO:0007669"/>
    <property type="project" value="UniProtKB-KW"/>
</dbReference>
<evidence type="ECO:0000256" key="11">
    <source>
        <dbReference type="SAM" id="SignalP"/>
    </source>
</evidence>
<dbReference type="GO" id="GO:0034220">
    <property type="term" value="P:monoatomic ion transmembrane transport"/>
    <property type="evidence" value="ECO:0007669"/>
    <property type="project" value="InterPro"/>
</dbReference>